<reference evidence="11 12" key="1">
    <citation type="journal article" date="2012" name="Genome Biol.">
        <title>The genome of the polar eukaryotic microalga coccomyxa subellipsoidea reveals traits of cold adaptation.</title>
        <authorList>
            <person name="Blanc G."/>
            <person name="Agarkova I."/>
            <person name="Grimwood J."/>
            <person name="Kuo A."/>
            <person name="Brueggeman A."/>
            <person name="Dunigan D."/>
            <person name="Gurnon J."/>
            <person name="Ladunga I."/>
            <person name="Lindquist E."/>
            <person name="Lucas S."/>
            <person name="Pangilinan J."/>
            <person name="Proschold T."/>
            <person name="Salamov A."/>
            <person name="Schmutz J."/>
            <person name="Weeks D."/>
            <person name="Yamada T."/>
            <person name="Claverie J.M."/>
            <person name="Grigoriev I."/>
            <person name="Van Etten J."/>
            <person name="Lomsadze A."/>
            <person name="Borodovsky M."/>
        </authorList>
    </citation>
    <scope>NUCLEOTIDE SEQUENCE [LARGE SCALE GENOMIC DNA]</scope>
    <source>
        <strain evidence="11 12">C-169</strain>
    </source>
</reference>
<dbReference type="KEGG" id="csl:COCSUDRAFT_48002"/>
<dbReference type="GO" id="GO:0006488">
    <property type="term" value="P:dolichol-linked oligosaccharide biosynthetic process"/>
    <property type="evidence" value="ECO:0007669"/>
    <property type="project" value="InterPro"/>
</dbReference>
<organism evidence="11 12">
    <name type="scientific">Coccomyxa subellipsoidea (strain C-169)</name>
    <name type="common">Green microalga</name>
    <dbReference type="NCBI Taxonomy" id="574566"/>
    <lineage>
        <taxon>Eukaryota</taxon>
        <taxon>Viridiplantae</taxon>
        <taxon>Chlorophyta</taxon>
        <taxon>core chlorophytes</taxon>
        <taxon>Trebouxiophyceae</taxon>
        <taxon>Trebouxiophyceae incertae sedis</taxon>
        <taxon>Coccomyxaceae</taxon>
        <taxon>Coccomyxa</taxon>
        <taxon>Coccomyxa subellipsoidea</taxon>
    </lineage>
</organism>
<dbReference type="GeneID" id="17039944"/>
<dbReference type="STRING" id="574566.I0YU90"/>
<comment type="pathway">
    <text evidence="2">Protein modification; protein glycosylation.</text>
</comment>
<evidence type="ECO:0000256" key="1">
    <source>
        <dbReference type="ARBA" id="ARBA00004477"/>
    </source>
</evidence>
<evidence type="ECO:0000256" key="4">
    <source>
        <dbReference type="ARBA" id="ARBA00022692"/>
    </source>
</evidence>
<dbReference type="PANTHER" id="PTHR13117:SF5">
    <property type="entry name" value="PROTEIN RFT1 HOMOLOG"/>
    <property type="match status" value="1"/>
</dbReference>
<feature type="region of interest" description="Disordered" evidence="10">
    <location>
        <begin position="253"/>
        <end position="317"/>
    </location>
</feature>
<dbReference type="AlphaFoldDB" id="I0YU90"/>
<gene>
    <name evidence="11" type="ORF">COCSUDRAFT_48002</name>
</gene>
<evidence type="ECO:0000313" key="12">
    <source>
        <dbReference type="Proteomes" id="UP000007264"/>
    </source>
</evidence>
<protein>
    <recommendedName>
        <fullName evidence="9">Protein RFT1 homolog</fullName>
    </recommendedName>
</protein>
<dbReference type="PANTHER" id="PTHR13117">
    <property type="entry name" value="ENDOPLASMIC RETICULUM MULTISPAN TRANSMEMBRANE PROTEIN-RELATED"/>
    <property type="match status" value="1"/>
</dbReference>
<feature type="transmembrane region" description="Helical" evidence="9">
    <location>
        <begin position="614"/>
        <end position="638"/>
    </location>
</feature>
<feature type="transmembrane region" description="Helical" evidence="9">
    <location>
        <begin position="567"/>
        <end position="594"/>
    </location>
</feature>
<evidence type="ECO:0000256" key="10">
    <source>
        <dbReference type="SAM" id="MobiDB-lite"/>
    </source>
</evidence>
<dbReference type="InterPro" id="IPR007594">
    <property type="entry name" value="RFT1"/>
</dbReference>
<comment type="similarity">
    <text evidence="3 9">Belongs to the RFT1 family.</text>
</comment>
<keyword evidence="4 9" id="KW-0812">Transmembrane</keyword>
<name>I0YU90_COCSC</name>
<evidence type="ECO:0000256" key="5">
    <source>
        <dbReference type="ARBA" id="ARBA00022824"/>
    </source>
</evidence>
<evidence type="ECO:0000313" key="11">
    <source>
        <dbReference type="EMBL" id="EIE21959.1"/>
    </source>
</evidence>
<proteinExistence type="inferred from homology"/>
<keyword evidence="12" id="KW-1185">Reference proteome</keyword>
<dbReference type="Proteomes" id="UP000007264">
    <property type="component" value="Unassembled WGS sequence"/>
</dbReference>
<evidence type="ECO:0000256" key="6">
    <source>
        <dbReference type="ARBA" id="ARBA00022989"/>
    </source>
</evidence>
<evidence type="ECO:0000256" key="2">
    <source>
        <dbReference type="ARBA" id="ARBA00004922"/>
    </source>
</evidence>
<accession>I0YU90</accession>
<dbReference type="EMBL" id="AGSI01000011">
    <property type="protein sequence ID" value="EIE21959.1"/>
    <property type="molecule type" value="Genomic_DNA"/>
</dbReference>
<dbReference type="GO" id="GO:0005789">
    <property type="term" value="C:endoplasmic reticulum membrane"/>
    <property type="evidence" value="ECO:0007669"/>
    <property type="project" value="UniProtKB-SubCell"/>
</dbReference>
<dbReference type="GO" id="GO:0034203">
    <property type="term" value="P:glycolipid translocation"/>
    <property type="evidence" value="ECO:0007669"/>
    <property type="project" value="TreeGrafter"/>
</dbReference>
<evidence type="ECO:0000256" key="3">
    <source>
        <dbReference type="ARBA" id="ARBA00010288"/>
    </source>
</evidence>
<keyword evidence="7 9" id="KW-0472">Membrane</keyword>
<feature type="transmembrane region" description="Helical" evidence="9">
    <location>
        <begin position="497"/>
        <end position="518"/>
    </location>
</feature>
<feature type="compositionally biased region" description="Basic and acidic residues" evidence="10">
    <location>
        <begin position="306"/>
        <end position="317"/>
    </location>
</feature>
<evidence type="ECO:0000256" key="8">
    <source>
        <dbReference type="ARBA" id="ARBA00045912"/>
    </source>
</evidence>
<sequence>MTGGSANVLVQGFSHLVVSQVSTRLITFFLNLLTARILTVDAYGLASVQFHLINTTILFLSREGFRRGCLRAQQLQDASGPGAILRIAAYCIPLGAAVTLCVCAVALRGASSLADPYAVAILLQGLAAMVELVSEPLYILAQVRLKLQLRVLAEAAATLVRGVLTLALLKAGTCNVGIALSLAQLAYAAVTLLVYARHFGWELLSCCGGQAGRTAARTASQKAAAVLDYSLAATAPDDPPTDVPPPVAAELPTRAAAADAENSPCEDEGAYEDDLSVEQGKGSSSTHEKPPASASGAGGPQQDPGGKGKADDVSKDSSKPLRQVDVLWMCAIFTLQALEKLLLAEGSKMVMVAFQSSYSQGVYGLVSNLGSLVVRTIFQPFEEAAFLAFSRAEPGLCAKDAAAQRSRVLAISVRCVTVVGLLAVAFGPAYTYVVLRIVYGRRWSETDAPQALGVYCAYILLLAVNGILEAFVHAVARSRQVAPPLPVCGLPAELDITLSNVWLVVCSGIHLALATALVRSHGAVGLIAADSVNMALRILYCLHFIGRHFAAVPGHSLRGLFPSRGTFLALAAAFAVVLGSNGVFLGGMGLPWGVASPKGIFVGLPHGSAEKIVGLWPALVGHVAVGGSALLVTLYLVYQAEGRLVKEIRALRRAAA</sequence>
<evidence type="ECO:0000256" key="9">
    <source>
        <dbReference type="RuleBase" id="RU365067"/>
    </source>
</evidence>
<keyword evidence="6 9" id="KW-1133">Transmembrane helix</keyword>
<comment type="function">
    <text evidence="8 9">Intramembrane glycolipid transporter that operates in the biosynthetic pathway of dolichol-linked oligosaccharides, the glycan precursors employed in protein asparagine (N)-glycosylation. The sequential addition of sugars to dolichol pyrophosphate produces dolichol-linked oligosaccharides containing fourteen sugars, including two GlcNAcs, nine mannoses and three glucoses. Once assembled, the oligosaccharide is transferred from the lipid to nascent proteins by oligosaccharyltransferases. The assembly of dolichol-linked oligosaccharides begins on the cytosolic side of the endoplasmic reticulum membrane and finishes in its lumen. RFT1 could mediate the translocation of the cytosolically oriented intermediate DolPP-GlcNAc2Man5, produced by ALG11, into the ER lumen where dolichol-linked oligosaccharides assembly continues. However, the intramembrane lipid transporter activity could not be confirmed in vitro.</text>
</comment>
<evidence type="ECO:0000256" key="7">
    <source>
        <dbReference type="ARBA" id="ARBA00023136"/>
    </source>
</evidence>
<comment type="caution">
    <text evidence="9">Lacks conserved residue(s) required for the propagation of feature annotation.</text>
</comment>
<dbReference type="OrthoDB" id="9979195at2759"/>
<keyword evidence="5" id="KW-0256">Endoplasmic reticulum</keyword>
<dbReference type="RefSeq" id="XP_005646503.1">
    <property type="nucleotide sequence ID" value="XM_005646446.1"/>
</dbReference>
<dbReference type="Pfam" id="PF04506">
    <property type="entry name" value="Rft-1"/>
    <property type="match status" value="1"/>
</dbReference>
<dbReference type="eggNOG" id="KOG2864">
    <property type="taxonomic scope" value="Eukaryota"/>
</dbReference>
<feature type="transmembrane region" description="Helical" evidence="9">
    <location>
        <begin position="408"/>
        <end position="432"/>
    </location>
</feature>
<feature type="transmembrane region" description="Helical" evidence="9">
    <location>
        <begin position="452"/>
        <end position="476"/>
    </location>
</feature>
<comment type="subcellular location">
    <subcellularLocation>
        <location evidence="1 9">Endoplasmic reticulum membrane</location>
        <topology evidence="1 9">Multi-pass membrane protein</topology>
    </subcellularLocation>
</comment>
<comment type="caution">
    <text evidence="11">The sequence shown here is derived from an EMBL/GenBank/DDBJ whole genome shotgun (WGS) entry which is preliminary data.</text>
</comment>
<feature type="compositionally biased region" description="Acidic residues" evidence="10">
    <location>
        <begin position="264"/>
        <end position="276"/>
    </location>
</feature>